<dbReference type="PIRSF" id="PIRSF006256">
    <property type="entry name" value="CMPcnvr_hdrg_mat"/>
    <property type="match status" value="1"/>
</dbReference>
<dbReference type="PROSITE" id="PS51160">
    <property type="entry name" value="ACYLPHOSPHATASE_3"/>
    <property type="match status" value="1"/>
</dbReference>
<dbReference type="EC" id="6.2.-.-" evidence="8"/>
<dbReference type="OrthoDB" id="9808093at2"/>
<keyword evidence="13" id="KW-1185">Reference proteome</keyword>
<sequence>MIWSIEIRGVVQGVGFRPFIYNLAASSGLSGEVSNNGYGVLILLDATKEELDELVKKIRDNKPPLSEIDSIKITQVKKTKSFDGFSIEMSEGAKNLSSHIPPDIAMCSECESELHDKTNRRFGYPFITCTNCGPRFSIIKNLPYDRKHTSMDEFAMCEKCAQEYKNPQDRRYHAQPIGCHECGPKLSLFDNSGNMIESENIVDKAVELITEGKILCVKGIGGYHLVCDATNDEAVKLLRERKQRASKPFGVMVKDIYMSKNIASINEKEEALLCSNRRPIVLLKKREDNALSQHVAPNINQIGLFLAYTPLHHLILQRLNRPIVATSANVSDEPLCKSYDEIMRLRGIWDFCLDNDREILNCCDDSVAFVEGEKTFMLRDARGYAPLYLKLPHKTDKKILALGANQKSSVAITIGQSVVLSPYIGDLGSLSSIEHYKSHIETLKRIYEFEPDVVVCDKHPNHESTKYAKELVAQNRDIELLQVQHHYAHILATMGVNGITTKVLGVSFDGTGYGDEGNLWGGEFFVCDLESYERVGHFKYFKLLGGERAIKEPRRVALSFLFEIYGEDTFALDNATTSSFSATEKKTLYTAYKNSLNTPLSSSCGRLFDAVASILDVIQVCSYEGESGLLLESLYDENIFESYLFGIEEGEIDFSQIFRQILDEENSRVAVSKFFNTIVEIICEMHKKYDLPLVLGGGVFQNRVLLRLIMQKIPDVILPEMFVSNDASIAYGQAIAAASEFETL</sequence>
<feature type="active site" evidence="9">
    <location>
        <position position="17"/>
    </location>
</feature>
<feature type="domain" description="Acylphosphatase-like" evidence="10">
    <location>
        <begin position="2"/>
        <end position="89"/>
    </location>
</feature>
<dbReference type="NCBIfam" id="TIGR00143">
    <property type="entry name" value="hypF"/>
    <property type="match status" value="1"/>
</dbReference>
<protein>
    <recommendedName>
        <fullName evidence="8">Carbamoyltransferase</fullName>
        <ecNumber evidence="8">6.2.-.-</ecNumber>
    </recommendedName>
</protein>
<comment type="pathway">
    <text evidence="1">Protein modification; [NiFe] hydrogenase maturation.</text>
</comment>
<dbReference type="InterPro" id="IPR004421">
    <property type="entry name" value="Carbamoyltransferase_HypF"/>
</dbReference>
<dbReference type="RefSeq" id="WP_137013255.1">
    <property type="nucleotide sequence ID" value="NZ_SZPX01000004.1"/>
</dbReference>
<keyword evidence="3" id="KW-0436">Ligase</keyword>
<dbReference type="PANTHER" id="PTHR42959:SF1">
    <property type="entry name" value="CARBAMOYLTRANSFERASE HYPF"/>
    <property type="match status" value="1"/>
</dbReference>
<dbReference type="InterPro" id="IPR006070">
    <property type="entry name" value="Sua5-like_dom"/>
</dbReference>
<dbReference type="InterPro" id="IPR036046">
    <property type="entry name" value="Acylphosphatase-like_dom_sf"/>
</dbReference>
<evidence type="ECO:0000313" key="12">
    <source>
        <dbReference type="EMBL" id="TKI69573.1"/>
    </source>
</evidence>
<evidence type="ECO:0000256" key="6">
    <source>
        <dbReference type="ARBA" id="ARBA00022833"/>
    </source>
</evidence>
<evidence type="ECO:0000256" key="2">
    <source>
        <dbReference type="ARBA" id="ARBA00008097"/>
    </source>
</evidence>
<dbReference type="InterPro" id="IPR001792">
    <property type="entry name" value="Acylphosphatase-like_dom"/>
</dbReference>
<evidence type="ECO:0000313" key="13">
    <source>
        <dbReference type="Proteomes" id="UP000309561"/>
    </source>
</evidence>
<dbReference type="AlphaFoldDB" id="A0A4V5TP44"/>
<dbReference type="GO" id="GO:0003725">
    <property type="term" value="F:double-stranded RNA binding"/>
    <property type="evidence" value="ECO:0007669"/>
    <property type="project" value="InterPro"/>
</dbReference>
<comment type="catalytic activity">
    <reaction evidence="7">
        <text>C-terminal L-cysteinyl-[HypE protein] + carbamoyl phosphate + ATP + H2O = C-terminal S-carboxamide-L-cysteinyl-[HypE protein] + AMP + phosphate + diphosphate + H(+)</text>
        <dbReference type="Rhea" id="RHEA:55636"/>
        <dbReference type="Rhea" id="RHEA-COMP:14247"/>
        <dbReference type="Rhea" id="RHEA-COMP:14392"/>
        <dbReference type="ChEBI" id="CHEBI:15377"/>
        <dbReference type="ChEBI" id="CHEBI:15378"/>
        <dbReference type="ChEBI" id="CHEBI:30616"/>
        <dbReference type="ChEBI" id="CHEBI:33019"/>
        <dbReference type="ChEBI" id="CHEBI:43474"/>
        <dbReference type="ChEBI" id="CHEBI:58228"/>
        <dbReference type="ChEBI" id="CHEBI:76913"/>
        <dbReference type="ChEBI" id="CHEBI:139126"/>
        <dbReference type="ChEBI" id="CHEBI:456215"/>
    </reaction>
</comment>
<dbReference type="Pfam" id="PF22521">
    <property type="entry name" value="HypF_C_2"/>
    <property type="match status" value="1"/>
</dbReference>
<comment type="catalytic activity">
    <reaction evidence="9">
        <text>an acyl phosphate + H2O = a carboxylate + phosphate + H(+)</text>
        <dbReference type="Rhea" id="RHEA:14965"/>
        <dbReference type="ChEBI" id="CHEBI:15377"/>
        <dbReference type="ChEBI" id="CHEBI:15378"/>
        <dbReference type="ChEBI" id="CHEBI:29067"/>
        <dbReference type="ChEBI" id="CHEBI:43474"/>
        <dbReference type="ChEBI" id="CHEBI:59918"/>
        <dbReference type="EC" id="3.6.1.7"/>
    </reaction>
</comment>
<organism evidence="12 13">
    <name type="scientific">Sulfurimonas crateris</name>
    <dbReference type="NCBI Taxonomy" id="2574727"/>
    <lineage>
        <taxon>Bacteria</taxon>
        <taxon>Pseudomonadati</taxon>
        <taxon>Campylobacterota</taxon>
        <taxon>Epsilonproteobacteria</taxon>
        <taxon>Campylobacterales</taxon>
        <taxon>Sulfurimonadaceae</taxon>
        <taxon>Sulfurimonas</taxon>
    </lineage>
</organism>
<dbReference type="InterPro" id="IPR011125">
    <property type="entry name" value="Znf_HypF"/>
</dbReference>
<dbReference type="Pfam" id="PF01300">
    <property type="entry name" value="Sua5_yciO_yrdC"/>
    <property type="match status" value="1"/>
</dbReference>
<dbReference type="PROSITE" id="PS51163">
    <property type="entry name" value="YRDC"/>
    <property type="match status" value="1"/>
</dbReference>
<gene>
    <name evidence="12" type="primary">hypF</name>
    <name evidence="12" type="ORF">FCU45_05820</name>
</gene>
<dbReference type="Pfam" id="PF00708">
    <property type="entry name" value="Acylphosphatase"/>
    <property type="match status" value="1"/>
</dbReference>
<dbReference type="EMBL" id="SZPX01000004">
    <property type="protein sequence ID" value="TKI69573.1"/>
    <property type="molecule type" value="Genomic_DNA"/>
</dbReference>
<evidence type="ECO:0000259" key="10">
    <source>
        <dbReference type="PROSITE" id="PS51160"/>
    </source>
</evidence>
<dbReference type="Gene3D" id="3.30.110.120">
    <property type="match status" value="1"/>
</dbReference>
<evidence type="ECO:0000256" key="1">
    <source>
        <dbReference type="ARBA" id="ARBA00004711"/>
    </source>
</evidence>
<dbReference type="SUPFAM" id="SSF54975">
    <property type="entry name" value="Acylphosphatase/BLUF domain-like"/>
    <property type="match status" value="1"/>
</dbReference>
<evidence type="ECO:0000256" key="3">
    <source>
        <dbReference type="ARBA" id="ARBA00022598"/>
    </source>
</evidence>
<dbReference type="InterPro" id="IPR051060">
    <property type="entry name" value="Carbamoyltrans_HypF-like"/>
</dbReference>
<dbReference type="GO" id="GO:0003998">
    <property type="term" value="F:acylphosphatase activity"/>
    <property type="evidence" value="ECO:0007669"/>
    <property type="project" value="UniProtKB-EC"/>
</dbReference>
<dbReference type="Pfam" id="PF07503">
    <property type="entry name" value="zf-HYPF"/>
    <property type="match status" value="2"/>
</dbReference>
<evidence type="ECO:0000259" key="11">
    <source>
        <dbReference type="PROSITE" id="PS51163"/>
    </source>
</evidence>
<dbReference type="Gene3D" id="3.30.420.360">
    <property type="match status" value="1"/>
</dbReference>
<dbReference type="InterPro" id="IPR055128">
    <property type="entry name" value="HypF_C_2"/>
</dbReference>
<dbReference type="Gene3D" id="3.30.420.40">
    <property type="match status" value="1"/>
</dbReference>
<dbReference type="UniPathway" id="UPA00335"/>
<comment type="caution">
    <text evidence="12">The sequence shown here is derived from an EMBL/GenBank/DDBJ whole genome shotgun (WGS) entry which is preliminary data.</text>
</comment>
<dbReference type="InterPro" id="IPR017945">
    <property type="entry name" value="DHBP_synth_RibB-like_a/b_dom"/>
</dbReference>
<dbReference type="InterPro" id="IPR041440">
    <property type="entry name" value="HypF_C"/>
</dbReference>
<dbReference type="SUPFAM" id="SSF55821">
    <property type="entry name" value="YrdC/RibB"/>
    <property type="match status" value="1"/>
</dbReference>
<dbReference type="Proteomes" id="UP000309561">
    <property type="component" value="Unassembled WGS sequence"/>
</dbReference>
<comment type="similarity">
    <text evidence="2 8">Belongs to the carbamoyltransferase HypF family.</text>
</comment>
<proteinExistence type="inferred from homology"/>
<evidence type="ECO:0000256" key="7">
    <source>
        <dbReference type="ARBA" id="ARBA00048220"/>
    </source>
</evidence>
<evidence type="ECO:0000256" key="8">
    <source>
        <dbReference type="PIRNR" id="PIRNR006256"/>
    </source>
</evidence>
<evidence type="ECO:0000256" key="9">
    <source>
        <dbReference type="PROSITE-ProRule" id="PRU00520"/>
    </source>
</evidence>
<keyword evidence="12" id="KW-0808">Transferase</keyword>
<keyword evidence="5" id="KW-0863">Zinc-finger</keyword>
<keyword evidence="4" id="KW-0479">Metal-binding</keyword>
<keyword evidence="9" id="KW-0378">Hydrolase</keyword>
<dbReference type="GO" id="GO:0008270">
    <property type="term" value="F:zinc ion binding"/>
    <property type="evidence" value="ECO:0007669"/>
    <property type="project" value="UniProtKB-KW"/>
</dbReference>
<dbReference type="Pfam" id="PF17788">
    <property type="entry name" value="HypF_C"/>
    <property type="match status" value="1"/>
</dbReference>
<dbReference type="PROSITE" id="PS00150">
    <property type="entry name" value="ACYLPHOSPHATASE_1"/>
    <property type="match status" value="1"/>
</dbReference>
<feature type="active site" evidence="9">
    <location>
        <position position="35"/>
    </location>
</feature>
<dbReference type="GO" id="GO:0051604">
    <property type="term" value="P:protein maturation"/>
    <property type="evidence" value="ECO:0007669"/>
    <property type="project" value="TreeGrafter"/>
</dbReference>
<reference evidence="12 13" key="1">
    <citation type="submission" date="2019-04" db="EMBL/GenBank/DDBJ databases">
        <title>Sulfurimonas crateris sp. nov. a facultative anaerobic sulfur-oxidizing chemolithautotrophic bacterium isolated from a terrestrial mud vulcano.</title>
        <authorList>
            <person name="Ratnikova N.M."/>
            <person name="Slobodkin A.I."/>
            <person name="Merkel A.Y."/>
            <person name="Novikov A."/>
            <person name="Bonch-Osmolovskaya E.A."/>
            <person name="Slobodkina G.B."/>
        </authorList>
    </citation>
    <scope>NUCLEOTIDE SEQUENCE [LARGE SCALE GENOMIC DNA]</scope>
    <source>
        <strain evidence="12 13">SN118</strain>
    </source>
</reference>
<dbReference type="Gene3D" id="3.90.870.50">
    <property type="match status" value="1"/>
</dbReference>
<keyword evidence="6" id="KW-0862">Zinc</keyword>
<dbReference type="GO" id="GO:0016874">
    <property type="term" value="F:ligase activity"/>
    <property type="evidence" value="ECO:0007669"/>
    <property type="project" value="UniProtKB-UniRule"/>
</dbReference>
<evidence type="ECO:0000256" key="5">
    <source>
        <dbReference type="ARBA" id="ARBA00022771"/>
    </source>
</evidence>
<accession>A0A4V5TP44</accession>
<evidence type="ECO:0000256" key="4">
    <source>
        <dbReference type="ARBA" id="ARBA00022723"/>
    </source>
</evidence>
<dbReference type="PANTHER" id="PTHR42959">
    <property type="entry name" value="CARBAMOYLTRANSFERASE"/>
    <property type="match status" value="1"/>
</dbReference>
<feature type="domain" description="YrdC-like" evidence="11">
    <location>
        <begin position="199"/>
        <end position="383"/>
    </location>
</feature>
<dbReference type="InterPro" id="IPR017968">
    <property type="entry name" value="Acylphosphatase_CS"/>
</dbReference>
<name>A0A4V5TP44_9BACT</name>
<dbReference type="GO" id="GO:0016743">
    <property type="term" value="F:carboxyl- or carbamoyltransferase activity"/>
    <property type="evidence" value="ECO:0007669"/>
    <property type="project" value="UniProtKB-UniRule"/>
</dbReference>